<dbReference type="RefSeq" id="WP_167035777.1">
    <property type="nucleotide sequence ID" value="NZ_CP050177.1"/>
</dbReference>
<evidence type="ECO:0000256" key="3">
    <source>
        <dbReference type="RuleBase" id="RU000363"/>
    </source>
</evidence>
<dbReference type="PANTHER" id="PTHR43976:SF16">
    <property type="entry name" value="SHORT-CHAIN DEHYDROGENASE_REDUCTASE FAMILY PROTEIN"/>
    <property type="match status" value="1"/>
</dbReference>
<protein>
    <submittedName>
        <fullName evidence="4">SDR family NAD(P)-dependent oxidoreductase</fullName>
    </submittedName>
</protein>
<evidence type="ECO:0000256" key="1">
    <source>
        <dbReference type="ARBA" id="ARBA00006484"/>
    </source>
</evidence>
<evidence type="ECO:0000313" key="5">
    <source>
        <dbReference type="Proteomes" id="UP000501179"/>
    </source>
</evidence>
<dbReference type="CDD" id="cd05374">
    <property type="entry name" value="17beta-HSD-like_SDR_c"/>
    <property type="match status" value="1"/>
</dbReference>
<evidence type="ECO:0000256" key="2">
    <source>
        <dbReference type="ARBA" id="ARBA00023002"/>
    </source>
</evidence>
<dbReference type="Pfam" id="PF00106">
    <property type="entry name" value="adh_short"/>
    <property type="match status" value="1"/>
</dbReference>
<evidence type="ECO:0000313" key="4">
    <source>
        <dbReference type="EMBL" id="QIQ06555.1"/>
    </source>
</evidence>
<organism evidence="4 5">
    <name type="scientific">Streptomyces liangshanensis</name>
    <dbReference type="NCBI Taxonomy" id="2717324"/>
    <lineage>
        <taxon>Bacteria</taxon>
        <taxon>Bacillati</taxon>
        <taxon>Actinomycetota</taxon>
        <taxon>Actinomycetes</taxon>
        <taxon>Kitasatosporales</taxon>
        <taxon>Streptomycetaceae</taxon>
        <taxon>Streptomyces</taxon>
    </lineage>
</organism>
<reference evidence="4 5" key="1">
    <citation type="submission" date="2020-03" db="EMBL/GenBank/DDBJ databases">
        <title>A novel species.</title>
        <authorList>
            <person name="Gao J."/>
        </authorList>
    </citation>
    <scope>NUCLEOTIDE SEQUENCE [LARGE SCALE GENOMIC DNA]</scope>
    <source>
        <strain evidence="4 5">QMT-12</strain>
    </source>
</reference>
<dbReference type="InterPro" id="IPR036291">
    <property type="entry name" value="NAD(P)-bd_dom_sf"/>
</dbReference>
<dbReference type="KEGG" id="slia:HA039_33395"/>
<dbReference type="PANTHER" id="PTHR43976">
    <property type="entry name" value="SHORT CHAIN DEHYDROGENASE"/>
    <property type="match status" value="1"/>
</dbReference>
<dbReference type="Gene3D" id="3.40.50.720">
    <property type="entry name" value="NAD(P)-binding Rossmann-like Domain"/>
    <property type="match status" value="1"/>
</dbReference>
<sequence>MTDQRRRTWFLTGASRGLGAQWARAVLERGDLLAATARDAASLAPLVDAYGDQVLPLGFDVADAAAVREAVAAAETHFGGIDVLVNNAGHMLVGAVEEATDEQVRGQMDTNYFGALWTTRAVLPGMRARGGGRILQVSSLGGVVAYPALGLYHASKWALEAVSQSLAAEVAAYGIRVTLIEPIVFHTGLMTSSPQTREDPAYAHARRALFAGAAHIVPGDVAASGRAVLELADAAEPPLRVLFGVGGLAEVREEYARRLDGWEKWEGLSRAAHGSDAGASDGS</sequence>
<dbReference type="Proteomes" id="UP000501179">
    <property type="component" value="Chromosome"/>
</dbReference>
<proteinExistence type="inferred from homology"/>
<dbReference type="InterPro" id="IPR002347">
    <property type="entry name" value="SDR_fam"/>
</dbReference>
<keyword evidence="5" id="KW-1185">Reference proteome</keyword>
<dbReference type="GO" id="GO:0016491">
    <property type="term" value="F:oxidoreductase activity"/>
    <property type="evidence" value="ECO:0007669"/>
    <property type="project" value="UniProtKB-KW"/>
</dbReference>
<name>A0A6G9H7N5_9ACTN</name>
<keyword evidence="2" id="KW-0560">Oxidoreductase</keyword>
<dbReference type="PRINTS" id="PR00080">
    <property type="entry name" value="SDRFAMILY"/>
</dbReference>
<dbReference type="NCBIfam" id="NF006114">
    <property type="entry name" value="PRK08263.1"/>
    <property type="match status" value="1"/>
</dbReference>
<dbReference type="SUPFAM" id="SSF51735">
    <property type="entry name" value="NAD(P)-binding Rossmann-fold domains"/>
    <property type="match status" value="1"/>
</dbReference>
<accession>A0A6G9H7N5</accession>
<dbReference type="InterPro" id="IPR051911">
    <property type="entry name" value="SDR_oxidoreductase"/>
</dbReference>
<gene>
    <name evidence="4" type="ORF">HA039_33395</name>
</gene>
<dbReference type="AlphaFoldDB" id="A0A6G9H7N5"/>
<comment type="similarity">
    <text evidence="1 3">Belongs to the short-chain dehydrogenases/reductases (SDR) family.</text>
</comment>
<dbReference type="PRINTS" id="PR00081">
    <property type="entry name" value="GDHRDH"/>
</dbReference>
<dbReference type="EMBL" id="CP050177">
    <property type="protein sequence ID" value="QIQ06555.1"/>
    <property type="molecule type" value="Genomic_DNA"/>
</dbReference>